<dbReference type="InterPro" id="IPR001304">
    <property type="entry name" value="C-type_lectin-like"/>
</dbReference>
<gene>
    <name evidence="3" type="ORF">ODALV1_LOCUS448</name>
</gene>
<dbReference type="SMART" id="SM00034">
    <property type="entry name" value="CLECT"/>
    <property type="match status" value="1"/>
</dbReference>
<evidence type="ECO:0000256" key="1">
    <source>
        <dbReference type="SAM" id="SignalP"/>
    </source>
</evidence>
<dbReference type="SUPFAM" id="SSF56436">
    <property type="entry name" value="C-type lectin-like"/>
    <property type="match status" value="2"/>
</dbReference>
<proteinExistence type="predicted"/>
<dbReference type="CDD" id="cd00037">
    <property type="entry name" value="CLECT"/>
    <property type="match status" value="1"/>
</dbReference>
<organism evidence="3 4">
    <name type="scientific">Orchesella dallaii</name>
    <dbReference type="NCBI Taxonomy" id="48710"/>
    <lineage>
        <taxon>Eukaryota</taxon>
        <taxon>Metazoa</taxon>
        <taxon>Ecdysozoa</taxon>
        <taxon>Arthropoda</taxon>
        <taxon>Hexapoda</taxon>
        <taxon>Collembola</taxon>
        <taxon>Entomobryomorpha</taxon>
        <taxon>Entomobryoidea</taxon>
        <taxon>Orchesellidae</taxon>
        <taxon>Orchesellinae</taxon>
        <taxon>Orchesella</taxon>
    </lineage>
</organism>
<keyword evidence="1" id="KW-0732">Signal</keyword>
<comment type="caution">
    <text evidence="3">The sequence shown here is derived from an EMBL/GenBank/DDBJ whole genome shotgun (WGS) entry which is preliminary data.</text>
</comment>
<dbReference type="InterPro" id="IPR016187">
    <property type="entry name" value="CTDL_fold"/>
</dbReference>
<evidence type="ECO:0000259" key="2">
    <source>
        <dbReference type="PROSITE" id="PS50041"/>
    </source>
</evidence>
<feature type="signal peptide" evidence="1">
    <location>
        <begin position="1"/>
        <end position="18"/>
    </location>
</feature>
<evidence type="ECO:0000313" key="3">
    <source>
        <dbReference type="EMBL" id="CAL8068761.1"/>
    </source>
</evidence>
<dbReference type="PANTHER" id="PTHR47536:SF1">
    <property type="entry name" value="C-TYPE LECTIN DOMAIN FAMILY 5 MEMBER A"/>
    <property type="match status" value="1"/>
</dbReference>
<sequence length="336" mass="38565">MKILFVSLILGTSLVVSASHIDNGNVLGTVDGKTYITTNANLNWNEAKVFCERNGWTLGKITSNAQANFLKSVHDPVNFNGWYWVGAQYNENTERFIWTETGQTVKSLNSLRFSSWSNEDEDKNCLCYSSNSHVARYYFRRACHHVHPTLCESSRPIERTHTIPQSREELREIGTFRGKTYFGDNIIRNWFESAEICKSKGLQLASVSSNPAQLQFLKNSTKLIILDGWFWIDKSIFTTARGRSRETSNCPCFYARNGRNMGRECFHRHFTLCESVSSVKVQTSRKSEYGAPEVSLERSEMSDLLLLLLLKKELLPLQFLTMIHIVKQAQFPWNCD</sequence>
<dbReference type="Gene3D" id="3.10.100.10">
    <property type="entry name" value="Mannose-Binding Protein A, subunit A"/>
    <property type="match status" value="2"/>
</dbReference>
<dbReference type="Pfam" id="PF00059">
    <property type="entry name" value="Lectin_C"/>
    <property type="match status" value="1"/>
</dbReference>
<dbReference type="PROSITE" id="PS50041">
    <property type="entry name" value="C_TYPE_LECTIN_2"/>
    <property type="match status" value="1"/>
</dbReference>
<reference evidence="3 4" key="1">
    <citation type="submission" date="2024-08" db="EMBL/GenBank/DDBJ databases">
        <authorList>
            <person name="Cucini C."/>
            <person name="Frati F."/>
        </authorList>
    </citation>
    <scope>NUCLEOTIDE SEQUENCE [LARGE SCALE GENOMIC DNA]</scope>
</reference>
<dbReference type="EMBL" id="CAXLJM020000002">
    <property type="protein sequence ID" value="CAL8068761.1"/>
    <property type="molecule type" value="Genomic_DNA"/>
</dbReference>
<feature type="chain" id="PRO_5045510599" description="C-type lectin domain-containing protein" evidence="1">
    <location>
        <begin position="19"/>
        <end position="336"/>
    </location>
</feature>
<keyword evidence="4" id="KW-1185">Reference proteome</keyword>
<protein>
    <recommendedName>
        <fullName evidence="2">C-type lectin domain-containing protein</fullName>
    </recommendedName>
</protein>
<evidence type="ECO:0000313" key="4">
    <source>
        <dbReference type="Proteomes" id="UP001642540"/>
    </source>
</evidence>
<dbReference type="InterPro" id="IPR016186">
    <property type="entry name" value="C-type_lectin-like/link_sf"/>
</dbReference>
<dbReference type="Proteomes" id="UP001642540">
    <property type="component" value="Unassembled WGS sequence"/>
</dbReference>
<dbReference type="InterPro" id="IPR052869">
    <property type="entry name" value="CLEC5A"/>
</dbReference>
<dbReference type="PANTHER" id="PTHR47536">
    <property type="entry name" value="C-TYPE LECTIN DOMAIN FAMILY 5 MEMBER A"/>
    <property type="match status" value="1"/>
</dbReference>
<name>A0ABP1PIQ5_9HEXA</name>
<accession>A0ABP1PIQ5</accession>
<feature type="domain" description="C-type lectin" evidence="2">
    <location>
        <begin position="30"/>
        <end position="152"/>
    </location>
</feature>